<organism evidence="1 2">
    <name type="scientific">Rhizobium gallicum</name>
    <dbReference type="NCBI Taxonomy" id="56730"/>
    <lineage>
        <taxon>Bacteria</taxon>
        <taxon>Pseudomonadati</taxon>
        <taxon>Pseudomonadota</taxon>
        <taxon>Alphaproteobacteria</taxon>
        <taxon>Hyphomicrobiales</taxon>
        <taxon>Rhizobiaceae</taxon>
        <taxon>Rhizobium/Agrobacterium group</taxon>
        <taxon>Rhizobium</taxon>
    </lineage>
</organism>
<dbReference type="Proteomes" id="UP000184749">
    <property type="component" value="Plasmid pRgalIE4872d"/>
</dbReference>
<keyword evidence="1" id="KW-0614">Plasmid</keyword>
<evidence type="ECO:0000313" key="1">
    <source>
        <dbReference type="EMBL" id="APO72395.1"/>
    </source>
</evidence>
<geneLocation type="plasmid" evidence="2">
    <name>prgalie4872d</name>
</geneLocation>
<gene>
    <name evidence="1" type="ORF">IE4872_PD01878</name>
</gene>
<protein>
    <submittedName>
        <fullName evidence="1">Uncharacterized protein</fullName>
    </submittedName>
</protein>
<proteinExistence type="predicted"/>
<sequence>MRRRETDLNLQAWQNAVVREKRKTRRSLLELTAAHLNDIGHVTRGPGRSVEILVLVVAFPASPHDAAFEADRSLIAIALQSRDSHLLGYN</sequence>
<name>A0A1L5NWZ3_9HYPH</name>
<accession>A0A1L5NWZ3</accession>
<evidence type="ECO:0000313" key="2">
    <source>
        <dbReference type="Proteomes" id="UP000184749"/>
    </source>
</evidence>
<dbReference type="AlphaFoldDB" id="A0A1L5NWZ3"/>
<dbReference type="EMBL" id="CP017105">
    <property type="protein sequence ID" value="APO72395.1"/>
    <property type="molecule type" value="Genomic_DNA"/>
</dbReference>
<reference evidence="1 2" key="1">
    <citation type="submission" date="2016-09" db="EMBL/GenBank/DDBJ databases">
        <title>The complete genome sequences of Rhizobium gallicum, symbiovars gallicum and phaseoli, symbionts associated to common bean (Phaseolus vulgaris).</title>
        <authorList>
            <person name="Bustos P."/>
            <person name="Santamaria R.I."/>
            <person name="Perez-Carrascal O.M."/>
            <person name="Juarez S."/>
            <person name="Lozano L."/>
            <person name="Martinez-Flores I."/>
            <person name="Martinez-Romero E."/>
            <person name="Cevallos M."/>
            <person name="Romero D."/>
            <person name="Davila G."/>
            <person name="Gonzalez V."/>
        </authorList>
    </citation>
    <scope>NUCLEOTIDE SEQUENCE [LARGE SCALE GENOMIC DNA]</scope>
    <source>
        <strain evidence="1 2">IE4872</strain>
        <plasmid evidence="2">prgalie4872d</plasmid>
    </source>
</reference>